<dbReference type="PANTHER" id="PTHR45138:SF9">
    <property type="entry name" value="DIGUANYLATE CYCLASE DGCM-RELATED"/>
    <property type="match status" value="1"/>
</dbReference>
<organism evidence="5 6">
    <name type="scientific">Novosphingobium capsulatum</name>
    <dbReference type="NCBI Taxonomy" id="13688"/>
    <lineage>
        <taxon>Bacteria</taxon>
        <taxon>Pseudomonadati</taxon>
        <taxon>Pseudomonadota</taxon>
        <taxon>Alphaproteobacteria</taxon>
        <taxon>Sphingomonadales</taxon>
        <taxon>Sphingomonadaceae</taxon>
        <taxon>Novosphingobium</taxon>
    </lineage>
</organism>
<reference evidence="5 6" key="1">
    <citation type="submission" date="2023-07" db="EMBL/GenBank/DDBJ databases">
        <title>Sorghum-associated microbial communities from plants grown in Nebraska, USA.</title>
        <authorList>
            <person name="Schachtman D."/>
        </authorList>
    </citation>
    <scope>NUCLEOTIDE SEQUENCE [LARGE SCALE GENOMIC DNA]</scope>
    <source>
        <strain evidence="5 6">DS1027</strain>
    </source>
</reference>
<accession>A0ABU1MI70</accession>
<comment type="caution">
    <text evidence="5">The sequence shown here is derived from an EMBL/GenBank/DDBJ whole genome shotgun (WGS) entry which is preliminary data.</text>
</comment>
<dbReference type="RefSeq" id="WP_309804467.1">
    <property type="nucleotide sequence ID" value="NZ_JAVDRD010000001.1"/>
</dbReference>
<keyword evidence="3" id="KW-0472">Membrane</keyword>
<evidence type="ECO:0000259" key="4">
    <source>
        <dbReference type="PROSITE" id="PS50887"/>
    </source>
</evidence>
<name>A0ABU1MI70_9SPHN</name>
<proteinExistence type="predicted"/>
<feature type="transmembrane region" description="Helical" evidence="3">
    <location>
        <begin position="197"/>
        <end position="222"/>
    </location>
</feature>
<dbReference type="InterPro" id="IPR029787">
    <property type="entry name" value="Nucleotide_cyclase"/>
</dbReference>
<feature type="transmembrane region" description="Helical" evidence="3">
    <location>
        <begin position="171"/>
        <end position="191"/>
    </location>
</feature>
<evidence type="ECO:0000256" key="2">
    <source>
        <dbReference type="ARBA" id="ARBA00034247"/>
    </source>
</evidence>
<dbReference type="EC" id="2.7.7.65" evidence="1"/>
<dbReference type="InterPro" id="IPR050469">
    <property type="entry name" value="Diguanylate_Cyclase"/>
</dbReference>
<dbReference type="InterPro" id="IPR011623">
    <property type="entry name" value="7TMR_DISM_rcpt_extracell_dom1"/>
</dbReference>
<dbReference type="CDD" id="cd01949">
    <property type="entry name" value="GGDEF"/>
    <property type="match status" value="1"/>
</dbReference>
<evidence type="ECO:0000256" key="3">
    <source>
        <dbReference type="SAM" id="Phobius"/>
    </source>
</evidence>
<feature type="domain" description="GGDEF" evidence="4">
    <location>
        <begin position="402"/>
        <end position="534"/>
    </location>
</feature>
<dbReference type="Pfam" id="PF00990">
    <property type="entry name" value="GGDEF"/>
    <property type="match status" value="1"/>
</dbReference>
<dbReference type="EMBL" id="JAVDRD010000001">
    <property type="protein sequence ID" value="MDR6509982.1"/>
    <property type="molecule type" value="Genomic_DNA"/>
</dbReference>
<dbReference type="InterPro" id="IPR043128">
    <property type="entry name" value="Rev_trsase/Diguanyl_cyclase"/>
</dbReference>
<dbReference type="Gene3D" id="3.30.70.270">
    <property type="match status" value="1"/>
</dbReference>
<feature type="transmembrane region" description="Helical" evidence="3">
    <location>
        <begin position="294"/>
        <end position="317"/>
    </location>
</feature>
<dbReference type="SMART" id="SM00267">
    <property type="entry name" value="GGDEF"/>
    <property type="match status" value="1"/>
</dbReference>
<sequence length="553" mass="59538">MPRAPRQHRATDATLPTRFSCHGELRDYQRASLWLKVNAQTLAQAGPTPVLMVHSSRFDALHVGFFYRDGTADWQEVARGAYGANWRLGGQIAFVPPQRDAALVGVVLRFDRVASAPMLRMRLIDGGQAQIQATAMASMIGAMLMLLALGAVYNFGLAFAVRRQFPAWQGAWATCMVAWGAMWSQFHLFFFPGLAGVVSAQICTALSCLATLLATYSLLTAIDPGHVPRWLGRTTRVVALATALLGVPLSLMRSGPLEFWANALGFLVLLLLVLAGSCLITAWRRGSSAARAFVGAWAVPMLALGLSSVVDFSHAVWGGGSQMLVLAASAWQTVWLSVAATRRFMGMRIERDRALVAEAAAQEQARRDPLTGLRNRRGFTDAITPLLDRVTQAPDAVLDDSQGVALLLLDVDRFKAINDAHGHDAGDVVLVTLARRLARWDGAMCVTARLGGEEFALLATGMGRFAALQLAESVRTGLGDCDHSPFFGRGQVTVSVGVAMARPGDDFAALYRTADAALYAAKHQGRNRVVIAPDVIYPEGDDAAMPIRIGISD</sequence>
<keyword evidence="3" id="KW-1133">Transmembrane helix</keyword>
<evidence type="ECO:0000256" key="1">
    <source>
        <dbReference type="ARBA" id="ARBA00012528"/>
    </source>
</evidence>
<feature type="transmembrane region" description="Helical" evidence="3">
    <location>
        <begin position="135"/>
        <end position="159"/>
    </location>
</feature>
<keyword evidence="6" id="KW-1185">Reference proteome</keyword>
<dbReference type="PANTHER" id="PTHR45138">
    <property type="entry name" value="REGULATORY COMPONENTS OF SENSORY TRANSDUCTION SYSTEM"/>
    <property type="match status" value="1"/>
</dbReference>
<gene>
    <name evidence="5" type="ORF">J2792_000822</name>
</gene>
<dbReference type="Proteomes" id="UP001184150">
    <property type="component" value="Unassembled WGS sequence"/>
</dbReference>
<dbReference type="NCBIfam" id="TIGR00254">
    <property type="entry name" value="GGDEF"/>
    <property type="match status" value="1"/>
</dbReference>
<keyword evidence="3" id="KW-0812">Transmembrane</keyword>
<comment type="catalytic activity">
    <reaction evidence="2">
        <text>2 GTP = 3',3'-c-di-GMP + 2 diphosphate</text>
        <dbReference type="Rhea" id="RHEA:24898"/>
        <dbReference type="ChEBI" id="CHEBI:33019"/>
        <dbReference type="ChEBI" id="CHEBI:37565"/>
        <dbReference type="ChEBI" id="CHEBI:58805"/>
        <dbReference type="EC" id="2.7.7.65"/>
    </reaction>
</comment>
<dbReference type="Pfam" id="PF07695">
    <property type="entry name" value="7TMR-DISM_7TM"/>
    <property type="match status" value="1"/>
</dbReference>
<protein>
    <recommendedName>
        <fullName evidence="1">diguanylate cyclase</fullName>
        <ecNumber evidence="1">2.7.7.65</ecNumber>
    </recommendedName>
</protein>
<evidence type="ECO:0000313" key="5">
    <source>
        <dbReference type="EMBL" id="MDR6509982.1"/>
    </source>
</evidence>
<dbReference type="SUPFAM" id="SSF55073">
    <property type="entry name" value="Nucleotide cyclase"/>
    <property type="match status" value="1"/>
</dbReference>
<evidence type="ECO:0000313" key="6">
    <source>
        <dbReference type="Proteomes" id="UP001184150"/>
    </source>
</evidence>
<feature type="transmembrane region" description="Helical" evidence="3">
    <location>
        <begin position="259"/>
        <end position="282"/>
    </location>
</feature>
<dbReference type="InterPro" id="IPR000160">
    <property type="entry name" value="GGDEF_dom"/>
</dbReference>
<feature type="transmembrane region" description="Helical" evidence="3">
    <location>
        <begin position="323"/>
        <end position="341"/>
    </location>
</feature>
<dbReference type="PROSITE" id="PS50887">
    <property type="entry name" value="GGDEF"/>
    <property type="match status" value="1"/>
</dbReference>